<proteinExistence type="predicted"/>
<dbReference type="AlphaFoldDB" id="A0A6P1M885"/>
<accession>A0A6P1M885</accession>
<dbReference type="PANTHER" id="PTHR37467">
    <property type="entry name" value="EXPORTED CALCIUM-BINDING GLYCOPROTEIN-RELATED"/>
    <property type="match status" value="1"/>
</dbReference>
<dbReference type="EMBL" id="CP047593">
    <property type="protein sequence ID" value="QHI69273.1"/>
    <property type="molecule type" value="Genomic_DNA"/>
</dbReference>
<protein>
    <submittedName>
        <fullName evidence="1">Uncharacterized protein</fullName>
    </submittedName>
</protein>
<dbReference type="InterPro" id="IPR053180">
    <property type="entry name" value="Ca-binding_acidic-repeat"/>
</dbReference>
<keyword evidence="2" id="KW-1185">Reference proteome</keyword>
<evidence type="ECO:0000313" key="2">
    <source>
        <dbReference type="Proteomes" id="UP000464954"/>
    </source>
</evidence>
<organism evidence="1 2">
    <name type="scientific">Tichowtungia aerotolerans</name>
    <dbReference type="NCBI Taxonomy" id="2697043"/>
    <lineage>
        <taxon>Bacteria</taxon>
        <taxon>Pseudomonadati</taxon>
        <taxon>Kiritimatiellota</taxon>
        <taxon>Tichowtungiia</taxon>
        <taxon>Tichowtungiales</taxon>
        <taxon>Tichowtungiaceae</taxon>
        <taxon>Tichowtungia</taxon>
    </lineage>
</organism>
<name>A0A6P1M885_9BACT</name>
<dbReference type="Proteomes" id="UP000464954">
    <property type="component" value="Chromosome"/>
</dbReference>
<dbReference type="RefSeq" id="WP_160628445.1">
    <property type="nucleotide sequence ID" value="NZ_CP047593.1"/>
</dbReference>
<gene>
    <name evidence="1" type="ORF">GT409_07360</name>
</gene>
<sequence length="398" mass="43474">MKKWIWIFLGVVLLSVAAVELTEQLLVAPKTVSSWSELTDCYYAARTGIPPIPSPVAYTDILEMMSSNEWDFLSHDMWSFYHSGGTLYVAEESELAQSLQLPIQVMVYEDLMRGEVVILGSTNGVDYEGLALFDAPEWMDYQANDPLEKYLMDELGPRRIVWSATLKSEAEGWNDLLSTQEAMVAEPMSVMTLSVPETITDFRIVQDSTNLSVNLPAEFAGATISLYRSTNLVEGGWSMVLQTNASGSGMMELGSANIPNLIYETKVSTNWVNCENHTMPGETCTNQTLVVSTNLSQIGGGVVYYRTSAISTNDADSDGLDNVTEYDIGTDFQDPDSDNDTLSDGAEIEMYGLNPLSADTDEDGSEDNVELLLGRDPLASGAVSGDTGLTVFAPLQNN</sequence>
<evidence type="ECO:0000313" key="1">
    <source>
        <dbReference type="EMBL" id="QHI69273.1"/>
    </source>
</evidence>
<dbReference type="KEGG" id="taer:GT409_07360"/>
<reference evidence="1 2" key="1">
    <citation type="submission" date="2020-01" db="EMBL/GenBank/DDBJ databases">
        <title>Ponticoccus aerotolerans gen. nov., sp. nov., an anaerobic bacterium and proposal of Ponticoccusceae fam. nov., Ponticoccusles ord. nov. and Ponticoccuse classis nov. in the phylum Kiritimatiellaeota.</title>
        <authorList>
            <person name="Zhou L.Y."/>
            <person name="Du Z.J."/>
        </authorList>
    </citation>
    <scope>NUCLEOTIDE SEQUENCE [LARGE SCALE GENOMIC DNA]</scope>
    <source>
        <strain evidence="1 2">S-5007</strain>
    </source>
</reference>
<dbReference type="PANTHER" id="PTHR37467:SF1">
    <property type="entry name" value="EXPORTED CALCIUM-BINDING GLYCOPROTEIN"/>
    <property type="match status" value="1"/>
</dbReference>